<gene>
    <name evidence="3" type="primary">oprB</name>
    <name evidence="3" type="ORF">DF168_02022</name>
</gene>
<name>A0A2Z4ARS8_9BACT</name>
<dbReference type="PANTHER" id="PTHR37944">
    <property type="entry name" value="PORIN B"/>
    <property type="match status" value="1"/>
</dbReference>
<dbReference type="InterPro" id="IPR038673">
    <property type="entry name" value="OprB_sf"/>
</dbReference>
<dbReference type="GO" id="GO:0016020">
    <property type="term" value="C:membrane"/>
    <property type="evidence" value="ECO:0007669"/>
    <property type="project" value="InterPro"/>
</dbReference>
<evidence type="ECO:0000256" key="1">
    <source>
        <dbReference type="ARBA" id="ARBA00008769"/>
    </source>
</evidence>
<dbReference type="Pfam" id="PF04966">
    <property type="entry name" value="OprB"/>
    <property type="match status" value="1"/>
</dbReference>
<dbReference type="AlphaFoldDB" id="A0A2Z4ARS8"/>
<dbReference type="EMBL" id="CP029803">
    <property type="protein sequence ID" value="AWT60802.1"/>
    <property type="molecule type" value="Genomic_DNA"/>
</dbReference>
<dbReference type="PANTHER" id="PTHR37944:SF1">
    <property type="entry name" value="PORIN B"/>
    <property type="match status" value="1"/>
</dbReference>
<dbReference type="Gene3D" id="2.40.160.180">
    <property type="entry name" value="Carbohydrate-selective porin OprB"/>
    <property type="match status" value="1"/>
</dbReference>
<evidence type="ECO:0000313" key="3">
    <source>
        <dbReference type="EMBL" id="AWT60802.1"/>
    </source>
</evidence>
<organism evidence="3 4">
    <name type="scientific">Candidatus Moanibacter tarae</name>
    <dbReference type="NCBI Taxonomy" id="2200854"/>
    <lineage>
        <taxon>Bacteria</taxon>
        <taxon>Pseudomonadati</taxon>
        <taxon>Verrucomicrobiota</taxon>
        <taxon>Opitutia</taxon>
        <taxon>Puniceicoccales</taxon>
        <taxon>Puniceicoccales incertae sedis</taxon>
        <taxon>Candidatus Moanibacter</taxon>
    </lineage>
</organism>
<dbReference type="GO" id="GO:0008643">
    <property type="term" value="P:carbohydrate transport"/>
    <property type="evidence" value="ECO:0007669"/>
    <property type="project" value="InterPro"/>
</dbReference>
<protein>
    <submittedName>
        <fullName evidence="3">Porin B</fullName>
    </submittedName>
</protein>
<dbReference type="InterPro" id="IPR052932">
    <property type="entry name" value="OprB_Porin"/>
</dbReference>
<comment type="similarity">
    <text evidence="1 2">Belongs to the OprB family.</text>
</comment>
<dbReference type="InterPro" id="IPR007049">
    <property type="entry name" value="Carb-sel_porin_OprB"/>
</dbReference>
<evidence type="ECO:0000256" key="2">
    <source>
        <dbReference type="RuleBase" id="RU363072"/>
    </source>
</evidence>
<dbReference type="GO" id="GO:0015288">
    <property type="term" value="F:porin activity"/>
    <property type="evidence" value="ECO:0007669"/>
    <property type="project" value="InterPro"/>
</dbReference>
<proteinExistence type="inferred from homology"/>
<sequence>MFFGHPIRFMEILSHYGITVRWLLLGILIIVYSGPCSANTEEDVNTQSVVFSKTTGLKSIHFSGVRPYGLLTAEIVANLEGGNETGSTGLGLFDFGIDLDFEEIRGWDGTHMHLGALAIFGGDPSTDLVGDFNVLSNIAAFNTVRLFQAWLQKEWLEGTIAIRIGNIALDDDFMVSENAGLFLNSAFGPLPTESGNISAPIYPLGAPGIWTKVSPTDSSYFQLAVYSGDAGDEIINDNGLEFSLGGDRGYVIFLEYGVEAHIHSLPGSYKFGGFYHTGDFENLGTGLTVEGNSSIYFSADQTLFTESDPDQRLGSFFRIGYSPSEDHNTVRFYNDFGLTYNGMFPGRDSDIFGIAFSITRFGDTFLIPKAAARDSSTKTERILEITYQIPITQNIILKPDLQVIFDPLEGENDAFIFGLRVDVVF</sequence>
<dbReference type="Proteomes" id="UP000247465">
    <property type="component" value="Chromosome"/>
</dbReference>
<dbReference type="KEGG" id="mtar:DF168_02022"/>
<reference evidence="3 4" key="1">
    <citation type="submission" date="2018-06" db="EMBL/GenBank/DDBJ databases">
        <title>Draft Genome Sequence of a Novel Marine Bacterium Related to the Verrucomicrobia.</title>
        <authorList>
            <person name="Vosseberg J."/>
            <person name="Martijn J."/>
            <person name="Ettema T.J.G."/>
        </authorList>
    </citation>
    <scope>NUCLEOTIDE SEQUENCE [LARGE SCALE GENOMIC DNA]</scope>
    <source>
        <strain evidence="3">TARA_B100001123</strain>
    </source>
</reference>
<evidence type="ECO:0000313" key="4">
    <source>
        <dbReference type="Proteomes" id="UP000247465"/>
    </source>
</evidence>
<accession>A0A2Z4ARS8</accession>